<dbReference type="InParanoid" id="A0A1X7VKY1"/>
<dbReference type="AlphaFoldDB" id="A0A1X7VKY1"/>
<sequence>MAVLLFQQLYRWHLFVLELLMHNIEGFFATPLECSGGSFSRNCTFTVRNYMTGALLYHYYIC</sequence>
<protein>
    <submittedName>
        <fullName evidence="1">Uncharacterized protein</fullName>
    </submittedName>
</protein>
<dbReference type="EnsemblMetazoa" id="Aqu2.1.40480_001">
    <property type="protein sequence ID" value="Aqu2.1.40480_001"/>
    <property type="gene ID" value="Aqu2.1.40480"/>
</dbReference>
<evidence type="ECO:0000313" key="1">
    <source>
        <dbReference type="EnsemblMetazoa" id="Aqu2.1.40480_001"/>
    </source>
</evidence>
<reference evidence="1" key="1">
    <citation type="submission" date="2017-05" db="UniProtKB">
        <authorList>
            <consortium name="EnsemblMetazoa"/>
        </authorList>
    </citation>
    <scope>IDENTIFICATION</scope>
</reference>
<name>A0A1X7VKY1_AMPQE</name>
<organism evidence="1">
    <name type="scientific">Amphimedon queenslandica</name>
    <name type="common">Sponge</name>
    <dbReference type="NCBI Taxonomy" id="400682"/>
    <lineage>
        <taxon>Eukaryota</taxon>
        <taxon>Metazoa</taxon>
        <taxon>Porifera</taxon>
        <taxon>Demospongiae</taxon>
        <taxon>Heteroscleromorpha</taxon>
        <taxon>Haplosclerida</taxon>
        <taxon>Niphatidae</taxon>
        <taxon>Amphimedon</taxon>
    </lineage>
</organism>
<proteinExistence type="predicted"/>
<accession>A0A1X7VKY1</accession>